<dbReference type="HOGENOM" id="CLU_012817_13_0_7"/>
<sequence>MKSITAIFLCTLVLSGCSVFRDYTPPENPVGAEQTDLTVSDAVRYKAAQEPVAAWWQKFDDPQLVALVEEALDTNLDVRIALANLGEARAMAREVGLDRFPTVTGNAAYFRLLNSRETSAGNSVERDVNSYTAGFDALWELDLFGRVSQRIAAQKALTDAALNDVRQIYVTVSAEAARTYIELRGAQYRLNIAERNARNQAGTYELTQKLFDGGRGTALDVSRAITQRDLARSRIPPLQAEVTAAINRLSVLTGRVPDALLEALSGSKPLPSLPVTVAVGDAEGLLKRRPDIRTAERQLAASVARYNVAATDLFPTVSILGSIGFSATDLGSFGASALAGSLGPSIHWRAFDLGRVRAQMAQADARSIAALAAYEKTVLKALEETQTALSNFSREEERRGTLQQAARSARHSAQLAKQRYEQGMDAFLDVLDAERTQLQTEDALAASETTAALDLIAIYKALGGGWQVVE</sequence>
<dbReference type="InterPro" id="IPR003423">
    <property type="entry name" value="OMP_efflux"/>
</dbReference>
<organism evidence="3 4">
    <name type="scientific">Syntrophotalea carbinolica (strain DSM 2380 / NBRC 103641 / GraBd1)</name>
    <name type="common">Pelobacter carbinolicus</name>
    <dbReference type="NCBI Taxonomy" id="338963"/>
    <lineage>
        <taxon>Bacteria</taxon>
        <taxon>Pseudomonadati</taxon>
        <taxon>Thermodesulfobacteriota</taxon>
        <taxon>Desulfuromonadia</taxon>
        <taxon>Desulfuromonadales</taxon>
        <taxon>Syntrophotaleaceae</taxon>
        <taxon>Syntrophotalea</taxon>
    </lineage>
</organism>
<dbReference type="PROSITE" id="PS51257">
    <property type="entry name" value="PROKAR_LIPOPROTEIN"/>
    <property type="match status" value="1"/>
</dbReference>
<dbReference type="PANTHER" id="PTHR30203">
    <property type="entry name" value="OUTER MEMBRANE CATION EFFLUX PROTEIN"/>
    <property type="match status" value="1"/>
</dbReference>
<keyword evidence="2" id="KW-0564">Palmitate</keyword>
<gene>
    <name evidence="3" type="ordered locus">Pcar_1101</name>
</gene>
<keyword evidence="2" id="KW-0472">Membrane</keyword>
<comment type="subcellular location">
    <subcellularLocation>
        <location evidence="2">Cell membrane</location>
        <topology evidence="2">Lipid-anchor</topology>
    </subcellularLocation>
</comment>
<dbReference type="GO" id="GO:0015562">
    <property type="term" value="F:efflux transmembrane transporter activity"/>
    <property type="evidence" value="ECO:0007669"/>
    <property type="project" value="InterPro"/>
</dbReference>
<keyword evidence="2" id="KW-0449">Lipoprotein</keyword>
<proteinExistence type="inferred from homology"/>
<protein>
    <submittedName>
        <fullName evidence="3">Efflux pump, RND family, outer membrane protein</fullName>
    </submittedName>
</protein>
<dbReference type="OrthoDB" id="9783163at2"/>
<name>Q3A5K7_SYNC1</name>
<reference evidence="4" key="1">
    <citation type="submission" date="2005-10" db="EMBL/GenBank/DDBJ databases">
        <title>Complete sequence of Pelobacter carbinolicus DSM 2380.</title>
        <authorList>
            <person name="Copeland A."/>
            <person name="Lucas S."/>
            <person name="Lapidus A."/>
            <person name="Barry K."/>
            <person name="Detter J.C."/>
            <person name="Glavina T."/>
            <person name="Hammon N."/>
            <person name="Israni S."/>
            <person name="Pitluck S."/>
            <person name="Chertkov O."/>
            <person name="Schmutz J."/>
            <person name="Larimer F."/>
            <person name="Land M."/>
            <person name="Kyrpides N."/>
            <person name="Ivanova N."/>
            <person name="Richardson P."/>
        </authorList>
    </citation>
    <scope>NUCLEOTIDE SEQUENCE [LARGE SCALE GENOMIC DNA]</scope>
    <source>
        <strain evidence="4">DSM 2380 / NBRC 103641 / GraBd1</strain>
    </source>
</reference>
<dbReference type="Gene3D" id="2.20.200.10">
    <property type="entry name" value="Outer membrane efflux proteins (OEP)"/>
    <property type="match status" value="1"/>
</dbReference>
<dbReference type="eggNOG" id="COG1538">
    <property type="taxonomic scope" value="Bacteria"/>
</dbReference>
<keyword evidence="4" id="KW-1185">Reference proteome</keyword>
<dbReference type="STRING" id="338963.Pcar_1101"/>
<evidence type="ECO:0000256" key="1">
    <source>
        <dbReference type="ARBA" id="ARBA00007613"/>
    </source>
</evidence>
<dbReference type="Pfam" id="PF02321">
    <property type="entry name" value="OEP"/>
    <property type="match status" value="2"/>
</dbReference>
<evidence type="ECO:0000313" key="3">
    <source>
        <dbReference type="EMBL" id="ABA88350.1"/>
    </source>
</evidence>
<dbReference type="GO" id="GO:0005886">
    <property type="term" value="C:plasma membrane"/>
    <property type="evidence" value="ECO:0007669"/>
    <property type="project" value="UniProtKB-SubCell"/>
</dbReference>
<dbReference type="Proteomes" id="UP000002534">
    <property type="component" value="Chromosome"/>
</dbReference>
<dbReference type="RefSeq" id="WP_011340819.1">
    <property type="nucleotide sequence ID" value="NC_007498.2"/>
</dbReference>
<accession>Q3A5K7</accession>
<reference evidence="3 4" key="2">
    <citation type="journal article" date="2012" name="BMC Genomics">
        <title>The genome of Pelobacter carbinolicus reveals surprising metabolic capabilities and physiological features.</title>
        <authorList>
            <person name="Aklujkar M."/>
            <person name="Haveman S.A."/>
            <person name="Didonato R.Jr."/>
            <person name="Chertkov O."/>
            <person name="Han C.S."/>
            <person name="Land M.L."/>
            <person name="Brown P."/>
            <person name="Lovley D.R."/>
        </authorList>
    </citation>
    <scope>NUCLEOTIDE SEQUENCE [LARGE SCALE GENOMIC DNA]</scope>
    <source>
        <strain evidence="4">DSM 2380 / NBRC 103641 / GraBd1</strain>
    </source>
</reference>
<dbReference type="SUPFAM" id="SSF56954">
    <property type="entry name" value="Outer membrane efflux proteins (OEP)"/>
    <property type="match status" value="1"/>
</dbReference>
<dbReference type="KEGG" id="pca:Pcar_1101"/>
<keyword evidence="2" id="KW-0812">Transmembrane</keyword>
<keyword evidence="2" id="KW-1134">Transmembrane beta strand</keyword>
<evidence type="ECO:0000256" key="2">
    <source>
        <dbReference type="RuleBase" id="RU362097"/>
    </source>
</evidence>
<evidence type="ECO:0000313" key="4">
    <source>
        <dbReference type="Proteomes" id="UP000002534"/>
    </source>
</evidence>
<dbReference type="EMBL" id="CP000142">
    <property type="protein sequence ID" value="ABA88350.1"/>
    <property type="molecule type" value="Genomic_DNA"/>
</dbReference>
<comment type="similarity">
    <text evidence="1 2">Belongs to the outer membrane factor (OMF) (TC 1.B.17) family.</text>
</comment>
<dbReference type="PANTHER" id="PTHR30203:SF25">
    <property type="entry name" value="OUTER MEMBRANE PROTEIN-RELATED"/>
    <property type="match status" value="1"/>
</dbReference>
<dbReference type="InterPro" id="IPR010131">
    <property type="entry name" value="MdtP/NodT-like"/>
</dbReference>
<dbReference type="Gene3D" id="1.20.1600.10">
    <property type="entry name" value="Outer membrane efflux proteins (OEP)"/>
    <property type="match status" value="1"/>
</dbReference>
<dbReference type="NCBIfam" id="TIGR01845">
    <property type="entry name" value="outer_NodT"/>
    <property type="match status" value="1"/>
</dbReference>
<dbReference type="AlphaFoldDB" id="Q3A5K7"/>